<accession>A0A3P7L073</accession>
<dbReference type="Proteomes" id="UP000281553">
    <property type="component" value="Unassembled WGS sequence"/>
</dbReference>
<dbReference type="InterPro" id="IPR023214">
    <property type="entry name" value="HAD_sf"/>
</dbReference>
<evidence type="ECO:0008006" key="3">
    <source>
        <dbReference type="Google" id="ProtNLM"/>
    </source>
</evidence>
<proteinExistence type="predicted"/>
<dbReference type="OrthoDB" id="27226at2759"/>
<reference evidence="1 2" key="1">
    <citation type="submission" date="2018-11" db="EMBL/GenBank/DDBJ databases">
        <authorList>
            <consortium name="Pathogen Informatics"/>
        </authorList>
    </citation>
    <scope>NUCLEOTIDE SEQUENCE [LARGE SCALE GENOMIC DNA]</scope>
</reference>
<organism evidence="1 2">
    <name type="scientific">Dibothriocephalus latus</name>
    <name type="common">Fish tapeworm</name>
    <name type="synonym">Diphyllobothrium latum</name>
    <dbReference type="NCBI Taxonomy" id="60516"/>
    <lineage>
        <taxon>Eukaryota</taxon>
        <taxon>Metazoa</taxon>
        <taxon>Spiralia</taxon>
        <taxon>Lophotrochozoa</taxon>
        <taxon>Platyhelminthes</taxon>
        <taxon>Cestoda</taxon>
        <taxon>Eucestoda</taxon>
        <taxon>Diphyllobothriidea</taxon>
        <taxon>Diphyllobothriidae</taxon>
        <taxon>Dibothriocephalus</taxon>
    </lineage>
</organism>
<evidence type="ECO:0000313" key="2">
    <source>
        <dbReference type="Proteomes" id="UP000281553"/>
    </source>
</evidence>
<protein>
    <recommendedName>
        <fullName evidence="3">Phosphoserine phosphatase</fullName>
    </recommendedName>
</protein>
<evidence type="ECO:0000313" key="1">
    <source>
        <dbReference type="EMBL" id="VDN10855.1"/>
    </source>
</evidence>
<dbReference type="SUPFAM" id="SSF56784">
    <property type="entry name" value="HAD-like"/>
    <property type="match status" value="1"/>
</dbReference>
<dbReference type="InterPro" id="IPR036412">
    <property type="entry name" value="HAD-like_sf"/>
</dbReference>
<sequence>MAVDFSKVTVVCFDVDSTVCTNEGIDELAVHMGKAEFVSEMYDSPLIIPPPLELEELWLVRWTLLQRWQNVWMPYN</sequence>
<dbReference type="AlphaFoldDB" id="A0A3P7L073"/>
<dbReference type="EMBL" id="UYRU01050130">
    <property type="protein sequence ID" value="VDN10855.1"/>
    <property type="molecule type" value="Genomic_DNA"/>
</dbReference>
<dbReference type="Gene3D" id="3.40.50.1000">
    <property type="entry name" value="HAD superfamily/HAD-like"/>
    <property type="match status" value="1"/>
</dbReference>
<name>A0A3P7L073_DIBLA</name>
<keyword evidence="2" id="KW-1185">Reference proteome</keyword>
<gene>
    <name evidence="1" type="ORF">DILT_LOCUS6686</name>
</gene>